<dbReference type="SUPFAM" id="SSF143100">
    <property type="entry name" value="TTHA1013/TTHA0281-like"/>
    <property type="match status" value="1"/>
</dbReference>
<evidence type="ECO:0000313" key="2">
    <source>
        <dbReference type="EMBL" id="TCT13654.1"/>
    </source>
</evidence>
<dbReference type="EMBL" id="SMAK01000001">
    <property type="protein sequence ID" value="TCT13654.1"/>
    <property type="molecule type" value="Genomic_DNA"/>
</dbReference>
<dbReference type="AlphaFoldDB" id="A0A4R3MJP8"/>
<reference evidence="2 3" key="1">
    <citation type="submission" date="2019-03" db="EMBL/GenBank/DDBJ databases">
        <title>Genomic Encyclopedia of Type Strains, Phase IV (KMG-IV): sequencing the most valuable type-strain genomes for metagenomic binning, comparative biology and taxonomic classification.</title>
        <authorList>
            <person name="Goeker M."/>
        </authorList>
    </citation>
    <scope>NUCLEOTIDE SEQUENCE [LARGE SCALE GENOMIC DNA]</scope>
    <source>
        <strain evidence="2 3">DSM 19345</strain>
    </source>
</reference>
<dbReference type="OrthoDB" id="9807959at2"/>
<dbReference type="RefSeq" id="WP_132805017.1">
    <property type="nucleotide sequence ID" value="NZ_SMAK01000001.1"/>
</dbReference>
<evidence type="ECO:0000256" key="1">
    <source>
        <dbReference type="SAM" id="MobiDB-lite"/>
    </source>
</evidence>
<feature type="region of interest" description="Disordered" evidence="1">
    <location>
        <begin position="91"/>
        <end position="110"/>
    </location>
</feature>
<organism evidence="2 3">
    <name type="scientific">Tepidamorphus gemmatus</name>
    <dbReference type="NCBI Taxonomy" id="747076"/>
    <lineage>
        <taxon>Bacteria</taxon>
        <taxon>Pseudomonadati</taxon>
        <taxon>Pseudomonadota</taxon>
        <taxon>Alphaproteobacteria</taxon>
        <taxon>Hyphomicrobiales</taxon>
        <taxon>Tepidamorphaceae</taxon>
        <taxon>Tepidamorphus</taxon>
    </lineage>
</organism>
<protein>
    <submittedName>
        <fullName evidence="2">HicB-like antitoxin of HicAB toxin-antitoxin system</fullName>
    </submittedName>
</protein>
<dbReference type="InterPro" id="IPR035069">
    <property type="entry name" value="TTHA1013/TTHA0281-like"/>
</dbReference>
<keyword evidence="3" id="KW-1185">Reference proteome</keyword>
<sequence length="110" mass="11753">MRSYVGLFRSDRSGSWTVSFPDLPGCTAEGADFRSALDHAAEQLASHLAGMDRPPRPRSAMELTLDAAGDPALARSFVNAVMHTVVALDRPEVPPPAMRRGSTPVPAMHA</sequence>
<accession>A0A4R3MJP8</accession>
<proteinExistence type="predicted"/>
<dbReference type="Proteomes" id="UP000295678">
    <property type="component" value="Unassembled WGS sequence"/>
</dbReference>
<comment type="caution">
    <text evidence="2">The sequence shown here is derived from an EMBL/GenBank/DDBJ whole genome shotgun (WGS) entry which is preliminary data.</text>
</comment>
<name>A0A4R3MJP8_9HYPH</name>
<gene>
    <name evidence="2" type="ORF">EDC22_101524</name>
</gene>
<dbReference type="Gene3D" id="3.30.160.250">
    <property type="match status" value="1"/>
</dbReference>
<evidence type="ECO:0000313" key="3">
    <source>
        <dbReference type="Proteomes" id="UP000295678"/>
    </source>
</evidence>